<evidence type="ECO:0000313" key="4">
    <source>
        <dbReference type="Proteomes" id="UP000009229"/>
    </source>
</evidence>
<evidence type="ECO:0000256" key="1">
    <source>
        <dbReference type="ARBA" id="ARBA00023239"/>
    </source>
</evidence>
<dbReference type="KEGG" id="dku:Desku_2927"/>
<gene>
    <name evidence="3" type="ordered locus">Desku_2927</name>
</gene>
<dbReference type="EMBL" id="CP002770">
    <property type="protein sequence ID" value="AEG16431.1"/>
    <property type="molecule type" value="Genomic_DNA"/>
</dbReference>
<dbReference type="FunFam" id="3.10.129.10:FF:000042">
    <property type="entry name" value="MaoC domain protein dehydratase"/>
    <property type="match status" value="1"/>
</dbReference>
<evidence type="ECO:0000259" key="2">
    <source>
        <dbReference type="Pfam" id="PF01575"/>
    </source>
</evidence>
<organism evidence="3 4">
    <name type="scientific">Desulfofundulus kuznetsovii (strain DSM 6115 / VKM B-1805 / 17)</name>
    <name type="common">Desulfotomaculum kuznetsovii</name>
    <dbReference type="NCBI Taxonomy" id="760568"/>
    <lineage>
        <taxon>Bacteria</taxon>
        <taxon>Bacillati</taxon>
        <taxon>Bacillota</taxon>
        <taxon>Clostridia</taxon>
        <taxon>Eubacteriales</taxon>
        <taxon>Peptococcaceae</taxon>
        <taxon>Desulfofundulus</taxon>
    </lineage>
</organism>
<dbReference type="PANTHER" id="PTHR43437:SF3">
    <property type="entry name" value="HYDROXYACYL-THIOESTER DEHYDRATASE TYPE 2, MITOCHONDRIAL"/>
    <property type="match status" value="1"/>
</dbReference>
<dbReference type="PANTHER" id="PTHR43437">
    <property type="entry name" value="HYDROXYACYL-THIOESTER DEHYDRATASE TYPE 2, MITOCHONDRIAL-RELATED"/>
    <property type="match status" value="1"/>
</dbReference>
<dbReference type="InterPro" id="IPR029069">
    <property type="entry name" value="HotDog_dom_sf"/>
</dbReference>
<dbReference type="RefSeq" id="WP_013823941.1">
    <property type="nucleotide sequence ID" value="NC_015573.1"/>
</dbReference>
<dbReference type="Proteomes" id="UP000009229">
    <property type="component" value="Chromosome"/>
</dbReference>
<dbReference type="GO" id="GO:0006633">
    <property type="term" value="P:fatty acid biosynthetic process"/>
    <property type="evidence" value="ECO:0007669"/>
    <property type="project" value="TreeGrafter"/>
</dbReference>
<dbReference type="InterPro" id="IPR050965">
    <property type="entry name" value="UPF0336/Enoyl-CoA_hydratase"/>
</dbReference>
<evidence type="ECO:0000313" key="3">
    <source>
        <dbReference type="EMBL" id="AEG16431.1"/>
    </source>
</evidence>
<sequence length="142" mass="15450">MEERKTFDQIKVGDVACFSKTITESDIYLFAGITGDLNPVHVNVEFARKTIFGRQVAHGMLTAGLISAVIGMKLPGPGAVYLGQTLKFCLPVFPGDTITAEVEVIEKIAAKNRLRLRTTCFNQEGKAVVEGEALVMVGKEVY</sequence>
<dbReference type="InterPro" id="IPR002539">
    <property type="entry name" value="MaoC-like_dom"/>
</dbReference>
<proteinExistence type="predicted"/>
<name>A0AAU8PFM9_DESK7</name>
<feature type="domain" description="MaoC-like" evidence="2">
    <location>
        <begin position="19"/>
        <end position="113"/>
    </location>
</feature>
<keyword evidence="1" id="KW-0456">Lyase</keyword>
<dbReference type="GO" id="GO:0019171">
    <property type="term" value="F:(3R)-hydroxyacyl-[acyl-carrier-protein] dehydratase activity"/>
    <property type="evidence" value="ECO:0007669"/>
    <property type="project" value="TreeGrafter"/>
</dbReference>
<reference evidence="4" key="1">
    <citation type="submission" date="2011-05" db="EMBL/GenBank/DDBJ databases">
        <title>Complete sequence of Desulfotomaculum kuznetsovii DSM 6115.</title>
        <authorList>
            <person name="Lucas S."/>
            <person name="Han J."/>
            <person name="Lapidus A."/>
            <person name="Cheng J.-F."/>
            <person name="Goodwin L."/>
            <person name="Pitluck S."/>
            <person name="Peters L."/>
            <person name="Mikhailova N."/>
            <person name="Lu M."/>
            <person name="Saunders E."/>
            <person name="Han C."/>
            <person name="Tapia R."/>
            <person name="Land M."/>
            <person name="Hauser L."/>
            <person name="Kyrpides N."/>
            <person name="Ivanova N."/>
            <person name="Pagani I."/>
            <person name="Nazina T."/>
            <person name="Ivanova A."/>
            <person name="Parshina S."/>
            <person name="Kuever J."/>
            <person name="Muyzer G."/>
            <person name="Plugge C."/>
            <person name="Stams A."/>
            <person name="Woyke T."/>
        </authorList>
    </citation>
    <scope>NUCLEOTIDE SEQUENCE [LARGE SCALE GENOMIC DNA]</scope>
    <source>
        <strain evidence="4">DSM 6115 / VKM B-1805 / 17</strain>
    </source>
</reference>
<dbReference type="SUPFAM" id="SSF54637">
    <property type="entry name" value="Thioesterase/thiol ester dehydrase-isomerase"/>
    <property type="match status" value="1"/>
</dbReference>
<protein>
    <submittedName>
        <fullName evidence="3">MaoC domain protein dehydratase</fullName>
    </submittedName>
</protein>
<keyword evidence="4" id="KW-1185">Reference proteome</keyword>
<accession>A0AAU8PFM9</accession>
<dbReference type="CDD" id="cd03449">
    <property type="entry name" value="R_hydratase"/>
    <property type="match status" value="1"/>
</dbReference>
<dbReference type="Pfam" id="PF01575">
    <property type="entry name" value="MaoC_dehydratas"/>
    <property type="match status" value="1"/>
</dbReference>
<dbReference type="Gene3D" id="3.10.129.10">
    <property type="entry name" value="Hotdog Thioesterase"/>
    <property type="match status" value="1"/>
</dbReference>
<dbReference type="AlphaFoldDB" id="A0AAU8PFM9"/>